<dbReference type="GO" id="GO:0009102">
    <property type="term" value="P:biotin biosynthetic process"/>
    <property type="evidence" value="ECO:0007669"/>
    <property type="project" value="UniProtKB-UniRule"/>
</dbReference>
<evidence type="ECO:0000256" key="6">
    <source>
        <dbReference type="ARBA" id="ARBA00022840"/>
    </source>
</evidence>
<dbReference type="AlphaFoldDB" id="A0A923NLR5"/>
<dbReference type="EC" id="6.3.3.3" evidence="9"/>
<feature type="binding site" evidence="9">
    <location>
        <position position="17"/>
    </location>
    <ligand>
        <name>Mg(2+)</name>
        <dbReference type="ChEBI" id="CHEBI:18420"/>
    </ligand>
</feature>
<evidence type="ECO:0000256" key="4">
    <source>
        <dbReference type="ARBA" id="ARBA00022741"/>
    </source>
</evidence>
<dbReference type="PIRSF" id="PIRSF006755">
    <property type="entry name" value="DTB_synth"/>
    <property type="match status" value="1"/>
</dbReference>
<evidence type="ECO:0000313" key="10">
    <source>
        <dbReference type="EMBL" id="MBC6680265.1"/>
    </source>
</evidence>
<evidence type="ECO:0000256" key="1">
    <source>
        <dbReference type="ARBA" id="ARBA00022490"/>
    </source>
</evidence>
<feature type="binding site" evidence="9">
    <location>
        <position position="42"/>
    </location>
    <ligand>
        <name>substrate</name>
    </ligand>
</feature>
<comment type="pathway">
    <text evidence="9">Cofactor biosynthesis; biotin biosynthesis; biotin from 7,8-diaminononanoate: step 1/2.</text>
</comment>
<dbReference type="InterPro" id="IPR004472">
    <property type="entry name" value="DTB_synth_BioD"/>
</dbReference>
<comment type="catalytic activity">
    <reaction evidence="8">
        <text>(7R,8S)-8-amino-7-(carboxyamino)nonanoate + ATP = (4R,5S)-dethiobiotin + ADP + phosphate + H(+)</text>
        <dbReference type="Rhea" id="RHEA:63684"/>
        <dbReference type="ChEBI" id="CHEBI:15378"/>
        <dbReference type="ChEBI" id="CHEBI:30616"/>
        <dbReference type="ChEBI" id="CHEBI:43474"/>
        <dbReference type="ChEBI" id="CHEBI:149470"/>
        <dbReference type="ChEBI" id="CHEBI:149473"/>
        <dbReference type="ChEBI" id="CHEBI:456216"/>
    </reaction>
</comment>
<keyword evidence="1 9" id="KW-0963">Cytoplasm</keyword>
<evidence type="ECO:0000256" key="3">
    <source>
        <dbReference type="ARBA" id="ARBA00022723"/>
    </source>
</evidence>
<name>A0A923NLR5_9FIRM</name>
<dbReference type="PANTHER" id="PTHR43210">
    <property type="entry name" value="DETHIOBIOTIN SYNTHETASE"/>
    <property type="match status" value="1"/>
</dbReference>
<feature type="binding site" evidence="9">
    <location>
        <position position="55"/>
    </location>
    <ligand>
        <name>Mg(2+)</name>
        <dbReference type="ChEBI" id="CHEBI:18420"/>
    </ligand>
</feature>
<comment type="subcellular location">
    <subcellularLocation>
        <location evidence="9">Cytoplasm</location>
    </subcellularLocation>
</comment>
<dbReference type="GO" id="GO:0005524">
    <property type="term" value="F:ATP binding"/>
    <property type="evidence" value="ECO:0007669"/>
    <property type="project" value="UniProtKB-UniRule"/>
</dbReference>
<comment type="caution">
    <text evidence="9">Lacks conserved residue(s) required for the propagation of feature annotation.</text>
</comment>
<reference evidence="10" key="1">
    <citation type="submission" date="2020-08" db="EMBL/GenBank/DDBJ databases">
        <title>Genome public.</title>
        <authorList>
            <person name="Liu C."/>
            <person name="Sun Q."/>
        </authorList>
    </citation>
    <scope>NUCLEOTIDE SEQUENCE</scope>
    <source>
        <strain evidence="10">BX12</strain>
    </source>
</reference>
<keyword evidence="5 9" id="KW-0093">Biotin biosynthesis</keyword>
<feature type="binding site" evidence="9">
    <location>
        <position position="217"/>
    </location>
    <ligand>
        <name>ATP</name>
        <dbReference type="ChEBI" id="CHEBI:30616"/>
    </ligand>
</feature>
<evidence type="ECO:0000313" key="11">
    <source>
        <dbReference type="Proteomes" id="UP000602647"/>
    </source>
</evidence>
<dbReference type="GO" id="GO:0005829">
    <property type="term" value="C:cytosol"/>
    <property type="evidence" value="ECO:0007669"/>
    <property type="project" value="TreeGrafter"/>
</dbReference>
<comment type="subunit">
    <text evidence="9">Homodimer.</text>
</comment>
<protein>
    <recommendedName>
        <fullName evidence="9">ATP-dependent dethiobiotin synthetase BioD</fullName>
        <ecNumber evidence="9">6.3.3.3</ecNumber>
    </recommendedName>
    <alternativeName>
        <fullName evidence="9">DTB synthetase</fullName>
        <shortName evidence="9">DTBS</shortName>
    </alternativeName>
    <alternativeName>
        <fullName evidence="9">Dethiobiotin synthase</fullName>
    </alternativeName>
</protein>
<dbReference type="Gene3D" id="3.40.50.300">
    <property type="entry name" value="P-loop containing nucleotide triphosphate hydrolases"/>
    <property type="match status" value="1"/>
</dbReference>
<comment type="function">
    <text evidence="9">Catalyzes a mechanistically unusual reaction, the ATP-dependent insertion of CO2 between the N7 and N8 nitrogen atoms of 7,8-diaminopelargonic acid (DAPA, also called 7,8-diammoniononanoate) to form a ureido ring.</text>
</comment>
<dbReference type="Pfam" id="PF13500">
    <property type="entry name" value="AAA_26"/>
    <property type="match status" value="1"/>
</dbReference>
<comment type="caution">
    <text evidence="10">The sequence shown here is derived from an EMBL/GenBank/DDBJ whole genome shotgun (WGS) entry which is preliminary data.</text>
</comment>
<evidence type="ECO:0000256" key="2">
    <source>
        <dbReference type="ARBA" id="ARBA00022598"/>
    </source>
</evidence>
<keyword evidence="7 9" id="KW-0460">Magnesium</keyword>
<comment type="catalytic activity">
    <reaction evidence="9">
        <text>(7R,8S)-7,8-diammoniononanoate + CO2 + ATP = (4R,5S)-dethiobiotin + ADP + phosphate + 3 H(+)</text>
        <dbReference type="Rhea" id="RHEA:15805"/>
        <dbReference type="ChEBI" id="CHEBI:15378"/>
        <dbReference type="ChEBI" id="CHEBI:16526"/>
        <dbReference type="ChEBI" id="CHEBI:30616"/>
        <dbReference type="ChEBI" id="CHEBI:43474"/>
        <dbReference type="ChEBI" id="CHEBI:149469"/>
        <dbReference type="ChEBI" id="CHEBI:149473"/>
        <dbReference type="ChEBI" id="CHEBI:456216"/>
        <dbReference type="EC" id="6.3.3.3"/>
    </reaction>
</comment>
<accession>A0A923NLR5</accession>
<feature type="binding site" evidence="9">
    <location>
        <position position="116"/>
    </location>
    <ligand>
        <name>Mg(2+)</name>
        <dbReference type="ChEBI" id="CHEBI:18420"/>
    </ligand>
</feature>
<feature type="active site" evidence="9">
    <location>
        <position position="38"/>
    </location>
</feature>
<dbReference type="GO" id="GO:0000287">
    <property type="term" value="F:magnesium ion binding"/>
    <property type="evidence" value="ECO:0007669"/>
    <property type="project" value="UniProtKB-UniRule"/>
</dbReference>
<proteinExistence type="inferred from homology"/>
<evidence type="ECO:0000256" key="7">
    <source>
        <dbReference type="ARBA" id="ARBA00022842"/>
    </source>
</evidence>
<feature type="binding site" evidence="9">
    <location>
        <begin position="116"/>
        <end position="119"/>
    </location>
    <ligand>
        <name>ATP</name>
        <dbReference type="ChEBI" id="CHEBI:30616"/>
    </ligand>
</feature>
<evidence type="ECO:0000256" key="8">
    <source>
        <dbReference type="ARBA" id="ARBA00047386"/>
    </source>
</evidence>
<dbReference type="Proteomes" id="UP000602647">
    <property type="component" value="Unassembled WGS sequence"/>
</dbReference>
<comment type="cofactor">
    <cofactor evidence="9">
        <name>Mg(2+)</name>
        <dbReference type="ChEBI" id="CHEBI:18420"/>
    </cofactor>
</comment>
<comment type="similarity">
    <text evidence="9">Belongs to the dethiobiotin synthetase family.</text>
</comment>
<evidence type="ECO:0000256" key="5">
    <source>
        <dbReference type="ARBA" id="ARBA00022756"/>
    </source>
</evidence>
<dbReference type="HAMAP" id="MF_00336">
    <property type="entry name" value="BioD"/>
    <property type="match status" value="1"/>
</dbReference>
<feature type="binding site" evidence="9">
    <location>
        <position position="55"/>
    </location>
    <ligand>
        <name>ATP</name>
        <dbReference type="ChEBI" id="CHEBI:30616"/>
    </ligand>
</feature>
<keyword evidence="6 9" id="KW-0067">ATP-binding</keyword>
<dbReference type="GO" id="GO:0004141">
    <property type="term" value="F:dethiobiotin synthase activity"/>
    <property type="evidence" value="ECO:0007669"/>
    <property type="project" value="UniProtKB-UniRule"/>
</dbReference>
<dbReference type="PANTHER" id="PTHR43210:SF2">
    <property type="entry name" value="ATP-DEPENDENT DETHIOBIOTIN SYNTHETASE BIOD 2"/>
    <property type="match status" value="1"/>
</dbReference>
<feature type="binding site" evidence="9">
    <location>
        <begin position="13"/>
        <end position="18"/>
    </location>
    <ligand>
        <name>ATP</name>
        <dbReference type="ChEBI" id="CHEBI:30616"/>
    </ligand>
</feature>
<organism evidence="10 11">
    <name type="scientific">Zhenpiania hominis</name>
    <dbReference type="NCBI Taxonomy" id="2763644"/>
    <lineage>
        <taxon>Bacteria</taxon>
        <taxon>Bacillati</taxon>
        <taxon>Bacillota</taxon>
        <taxon>Clostridia</taxon>
        <taxon>Peptostreptococcales</taxon>
        <taxon>Anaerovoracaceae</taxon>
        <taxon>Zhenpiania</taxon>
    </lineage>
</organism>
<dbReference type="EMBL" id="JACRYT010000011">
    <property type="protein sequence ID" value="MBC6680265.1"/>
    <property type="molecule type" value="Genomic_DNA"/>
</dbReference>
<dbReference type="SUPFAM" id="SSF52540">
    <property type="entry name" value="P-loop containing nucleoside triphosphate hydrolases"/>
    <property type="match status" value="1"/>
</dbReference>
<dbReference type="CDD" id="cd03109">
    <property type="entry name" value="DTBS"/>
    <property type="match status" value="1"/>
</dbReference>
<keyword evidence="2 9" id="KW-0436">Ligase</keyword>
<gene>
    <name evidence="9 10" type="primary">bioD</name>
    <name evidence="10" type="ORF">H9L42_10505</name>
</gene>
<keyword evidence="4 9" id="KW-0547">Nucleotide-binding</keyword>
<dbReference type="RefSeq" id="WP_187303364.1">
    <property type="nucleotide sequence ID" value="NZ_JACRYT010000011.1"/>
</dbReference>
<dbReference type="InterPro" id="IPR027417">
    <property type="entry name" value="P-loop_NTPase"/>
</dbReference>
<sequence length="224" mass="24727">MTKRLFITATGTDVGKTYITALLVKKMRQAGRNAGYYKAALSGAERKGGRLIPGDAAYVKRVAGLEPAAEEMVSYIYEAAVSPHLASELEGNPVELSIVTEDFHRICESFDYITVEGSGGILCPVRRNRLMMEDIIKALDCPVLIIAPAGLGTINDTILTIEYARSRKIEVTGVILNWFHKGDVMEEDNLRFIEEYTGVPVIACAEENARDLDIEPERLAALYR</sequence>
<evidence type="ECO:0000256" key="9">
    <source>
        <dbReference type="HAMAP-Rule" id="MF_00336"/>
    </source>
</evidence>
<keyword evidence="3 9" id="KW-0479">Metal-binding</keyword>
<keyword evidence="11" id="KW-1185">Reference proteome</keyword>
<dbReference type="NCBIfam" id="TIGR00347">
    <property type="entry name" value="bioD"/>
    <property type="match status" value="1"/>
</dbReference>